<feature type="compositionally biased region" description="Basic and acidic residues" evidence="1">
    <location>
        <begin position="120"/>
        <end position="134"/>
    </location>
</feature>
<keyword evidence="3" id="KW-1185">Reference proteome</keyword>
<accession>A0AAD5VIL1</accession>
<dbReference type="AlphaFoldDB" id="A0AAD5VIL1"/>
<protein>
    <submittedName>
        <fullName evidence="2">Uncharacterized protein</fullName>
    </submittedName>
</protein>
<evidence type="ECO:0000313" key="2">
    <source>
        <dbReference type="EMBL" id="KAJ3557884.1"/>
    </source>
</evidence>
<organism evidence="2 3">
    <name type="scientific">Leucocoprinus birnbaumii</name>
    <dbReference type="NCBI Taxonomy" id="56174"/>
    <lineage>
        <taxon>Eukaryota</taxon>
        <taxon>Fungi</taxon>
        <taxon>Dikarya</taxon>
        <taxon>Basidiomycota</taxon>
        <taxon>Agaricomycotina</taxon>
        <taxon>Agaricomycetes</taxon>
        <taxon>Agaricomycetidae</taxon>
        <taxon>Agaricales</taxon>
        <taxon>Agaricineae</taxon>
        <taxon>Agaricaceae</taxon>
        <taxon>Leucocoprinus</taxon>
    </lineage>
</organism>
<feature type="compositionally biased region" description="Low complexity" evidence="1">
    <location>
        <begin position="94"/>
        <end position="106"/>
    </location>
</feature>
<sequence>MSSDTTDTYNYNTQQLKEAPEIHHLFSKVDFDTSISQLPAVKELNKAMEAWNNTRRKLDRDFSRSPSPPCCNRSPHRDRSPLHDSEMHSHSDPSSRSQQGQSQSCSPLRRGQTRDLSPLSEHRYGQREPSHRDQNMPQMPWELIEQYSSESCRAISSALDEVLWLLRNKAYSRLEGKITDLCKELDKA</sequence>
<name>A0AAD5VIL1_9AGAR</name>
<feature type="compositionally biased region" description="Basic and acidic residues" evidence="1">
    <location>
        <begin position="75"/>
        <end position="93"/>
    </location>
</feature>
<evidence type="ECO:0000256" key="1">
    <source>
        <dbReference type="SAM" id="MobiDB-lite"/>
    </source>
</evidence>
<reference evidence="2" key="1">
    <citation type="submission" date="2022-07" db="EMBL/GenBank/DDBJ databases">
        <title>Genome Sequence of Leucocoprinus birnbaumii.</title>
        <authorList>
            <person name="Buettner E."/>
        </authorList>
    </citation>
    <scope>NUCLEOTIDE SEQUENCE</scope>
    <source>
        <strain evidence="2">VT141</strain>
    </source>
</reference>
<gene>
    <name evidence="2" type="ORF">NP233_g11628</name>
</gene>
<proteinExistence type="predicted"/>
<dbReference type="Proteomes" id="UP001213000">
    <property type="component" value="Unassembled WGS sequence"/>
</dbReference>
<dbReference type="EMBL" id="JANIEX010001442">
    <property type="protein sequence ID" value="KAJ3557884.1"/>
    <property type="molecule type" value="Genomic_DNA"/>
</dbReference>
<evidence type="ECO:0000313" key="3">
    <source>
        <dbReference type="Proteomes" id="UP001213000"/>
    </source>
</evidence>
<comment type="caution">
    <text evidence="2">The sequence shown here is derived from an EMBL/GenBank/DDBJ whole genome shotgun (WGS) entry which is preliminary data.</text>
</comment>
<feature type="region of interest" description="Disordered" evidence="1">
    <location>
        <begin position="58"/>
        <end position="138"/>
    </location>
</feature>